<evidence type="ECO:0000313" key="4">
    <source>
        <dbReference type="Proteomes" id="UP001152797"/>
    </source>
</evidence>
<name>A0A9P1DVU7_9DINO</name>
<comment type="caution">
    <text evidence="1">The sequence shown here is derived from an EMBL/GenBank/DDBJ whole genome shotgun (WGS) entry which is preliminary data.</text>
</comment>
<dbReference type="EMBL" id="CAMXCT010006624">
    <property type="protein sequence ID" value="CAI4017244.1"/>
    <property type="molecule type" value="Genomic_DNA"/>
</dbReference>
<accession>A0A9P1DVU7</accession>
<dbReference type="GO" id="GO:0016301">
    <property type="term" value="F:kinase activity"/>
    <property type="evidence" value="ECO:0007669"/>
    <property type="project" value="UniProtKB-KW"/>
</dbReference>
<dbReference type="EMBL" id="CAMXCT030006624">
    <property type="protein sequence ID" value="CAL4804556.1"/>
    <property type="molecule type" value="Genomic_DNA"/>
</dbReference>
<gene>
    <name evidence="1" type="ORF">C1SCF055_LOCUS41902</name>
</gene>
<protein>
    <submittedName>
        <fullName evidence="3">cGMP-dependent protein kinase, isozyme 2 forms cD5/T2</fullName>
    </submittedName>
</protein>
<evidence type="ECO:0000313" key="3">
    <source>
        <dbReference type="EMBL" id="CAL4804556.1"/>
    </source>
</evidence>
<dbReference type="AlphaFoldDB" id="A0A9P1DVU7"/>
<sequence>MGRSSAGHGFSHQNQRVACRSLGIVLSCALRRLFCATPWTKRGGCDAAPRCVRRAKYATVTQEGQELEELLRRASEVSERQFFDSYQAVLAKGRDGPVLGLRSWLRELNLEDYTHQAMMWAEEMGACDLDEVLENLEDFSEHLGLERAEFLERAAAASAASAASAAGAADASRPMNGTEREDLLHFWSLHWRRPQTFATFDRRAAVTAAPLQREEEAEPVSEPLSGQLFAEMRARQEGDLQYLMVMRQQAEWNLPELPSLDGNKTWTFCGGAEEWLRVSGADTTAPVPLAPLPRPRRRAMEAAVLGGGRRGARFLQTYVALERLHPSDLRGEFPVDAVNRSKQLCLQVARDLHGAGGLPDWNRSWEDAPVPLGITAESLENKSEVVQGLRRYYEVMDNTRIGQADKYFGHVLFGLLLSRLWKRFDLLRGSNLLSLDDLASQRALLEAQLSGEEERLEERLFEAFVTRSLEEGGRWLSLTTAASLALRRHTDFVFGAGLREEIFVPLSRAAREGFRQGLRAVGPGLCADVLLKAAQKQQLRMLSLSDGSRERLMWHGLVFGSLLGQHELCSDAVSPKDTLW</sequence>
<evidence type="ECO:0000313" key="1">
    <source>
        <dbReference type="EMBL" id="CAI4017244.1"/>
    </source>
</evidence>
<keyword evidence="3" id="KW-0418">Kinase</keyword>
<reference evidence="1" key="1">
    <citation type="submission" date="2022-10" db="EMBL/GenBank/DDBJ databases">
        <authorList>
            <person name="Chen Y."/>
            <person name="Dougan E. K."/>
            <person name="Chan C."/>
            <person name="Rhodes N."/>
            <person name="Thang M."/>
        </authorList>
    </citation>
    <scope>NUCLEOTIDE SEQUENCE</scope>
</reference>
<reference evidence="2" key="2">
    <citation type="submission" date="2024-04" db="EMBL/GenBank/DDBJ databases">
        <authorList>
            <person name="Chen Y."/>
            <person name="Shah S."/>
            <person name="Dougan E. K."/>
            <person name="Thang M."/>
            <person name="Chan C."/>
        </authorList>
    </citation>
    <scope>NUCLEOTIDE SEQUENCE [LARGE SCALE GENOMIC DNA]</scope>
</reference>
<dbReference type="EMBL" id="CAMXCT020006624">
    <property type="protein sequence ID" value="CAL1170619.1"/>
    <property type="molecule type" value="Genomic_DNA"/>
</dbReference>
<dbReference type="Proteomes" id="UP001152797">
    <property type="component" value="Unassembled WGS sequence"/>
</dbReference>
<organism evidence="1">
    <name type="scientific">Cladocopium goreaui</name>
    <dbReference type="NCBI Taxonomy" id="2562237"/>
    <lineage>
        <taxon>Eukaryota</taxon>
        <taxon>Sar</taxon>
        <taxon>Alveolata</taxon>
        <taxon>Dinophyceae</taxon>
        <taxon>Suessiales</taxon>
        <taxon>Symbiodiniaceae</taxon>
        <taxon>Cladocopium</taxon>
    </lineage>
</organism>
<dbReference type="OrthoDB" id="409287at2759"/>
<keyword evidence="4" id="KW-1185">Reference proteome</keyword>
<evidence type="ECO:0000313" key="2">
    <source>
        <dbReference type="EMBL" id="CAL1170619.1"/>
    </source>
</evidence>
<keyword evidence="3" id="KW-0808">Transferase</keyword>
<proteinExistence type="predicted"/>